<dbReference type="InParanoid" id="G2QG75"/>
<dbReference type="GeneID" id="11506108"/>
<accession>G2QG75</accession>
<dbReference type="VEuPathDB" id="FungiDB:MYCTH_2128390"/>
<gene>
    <name evidence="2" type="ORF">MYCTH_2128390</name>
</gene>
<reference evidence="2 3" key="1">
    <citation type="journal article" date="2011" name="Nat. Biotechnol.">
        <title>Comparative genomic analysis of the thermophilic biomass-degrading fungi Myceliophthora thermophila and Thielavia terrestris.</title>
        <authorList>
            <person name="Berka R.M."/>
            <person name="Grigoriev I.V."/>
            <person name="Otillar R."/>
            <person name="Salamov A."/>
            <person name="Grimwood J."/>
            <person name="Reid I."/>
            <person name="Ishmael N."/>
            <person name="John T."/>
            <person name="Darmond C."/>
            <person name="Moisan M.-C."/>
            <person name="Henrissat B."/>
            <person name="Coutinho P.M."/>
            <person name="Lombard V."/>
            <person name="Natvig D.O."/>
            <person name="Lindquist E."/>
            <person name="Schmutz J."/>
            <person name="Lucas S."/>
            <person name="Harris P."/>
            <person name="Powlowski J."/>
            <person name="Bellemare A."/>
            <person name="Taylor D."/>
            <person name="Butler G."/>
            <person name="de Vries R.P."/>
            <person name="Allijn I.E."/>
            <person name="van den Brink J."/>
            <person name="Ushinsky S."/>
            <person name="Storms R."/>
            <person name="Powell A.J."/>
            <person name="Paulsen I.T."/>
            <person name="Elbourne L.D.H."/>
            <person name="Baker S.E."/>
            <person name="Magnuson J."/>
            <person name="LaBoissiere S."/>
            <person name="Clutterbuck A.J."/>
            <person name="Martinez D."/>
            <person name="Wogulis M."/>
            <person name="de Leon A.L."/>
            <person name="Rey M.W."/>
            <person name="Tsang A."/>
        </authorList>
    </citation>
    <scope>NUCLEOTIDE SEQUENCE [LARGE SCALE GENOMIC DNA]</scope>
    <source>
        <strain evidence="3">ATCC 42464 / BCRC 31852 / DSM 1799</strain>
    </source>
</reference>
<dbReference type="KEGG" id="mtm:MYCTH_2128390"/>
<feature type="compositionally biased region" description="Basic residues" evidence="1">
    <location>
        <begin position="91"/>
        <end position="100"/>
    </location>
</feature>
<keyword evidence="3" id="KW-1185">Reference proteome</keyword>
<proteinExistence type="predicted"/>
<evidence type="ECO:0000313" key="3">
    <source>
        <dbReference type="Proteomes" id="UP000007322"/>
    </source>
</evidence>
<evidence type="ECO:0000256" key="1">
    <source>
        <dbReference type="SAM" id="MobiDB-lite"/>
    </source>
</evidence>
<dbReference type="RefSeq" id="XP_003664580.1">
    <property type="nucleotide sequence ID" value="XM_003664532.1"/>
</dbReference>
<organism evidence="2 3">
    <name type="scientific">Thermothelomyces thermophilus (strain ATCC 42464 / BCRC 31852 / DSM 1799)</name>
    <name type="common">Sporotrichum thermophile</name>
    <dbReference type="NCBI Taxonomy" id="573729"/>
    <lineage>
        <taxon>Eukaryota</taxon>
        <taxon>Fungi</taxon>
        <taxon>Dikarya</taxon>
        <taxon>Ascomycota</taxon>
        <taxon>Pezizomycotina</taxon>
        <taxon>Sordariomycetes</taxon>
        <taxon>Sordariomycetidae</taxon>
        <taxon>Sordariales</taxon>
        <taxon>Chaetomiaceae</taxon>
        <taxon>Thermothelomyces</taxon>
    </lineage>
</organism>
<feature type="region of interest" description="Disordered" evidence="1">
    <location>
        <begin position="79"/>
        <end position="101"/>
    </location>
</feature>
<evidence type="ECO:0000313" key="2">
    <source>
        <dbReference type="EMBL" id="AEO59335.1"/>
    </source>
</evidence>
<name>G2QG75_THET4</name>
<dbReference type="AlphaFoldDB" id="G2QG75"/>
<sequence>MLRKLLCFYHVEGGDGRKHVDGRGQCHAFRCGQNAGDYGKDVSSSRTEREMRVSAEKGRRDCSCSLWSSCLAGLLPRGGEGGDAAAQTERPRRRRGKRRQGCCIEGKTKNKASSGENGAMLTEVSRNSTLVGGDEHGVRRYSEKEKQLGVEVSQVPSSPATRAPPIAFHYPIWNGQRTFDPTVAEAQIACGQRLVWADP</sequence>
<dbReference type="Proteomes" id="UP000007322">
    <property type="component" value="Chromosome 4"/>
</dbReference>
<dbReference type="EMBL" id="CP003005">
    <property type="protein sequence ID" value="AEO59335.1"/>
    <property type="molecule type" value="Genomic_DNA"/>
</dbReference>
<dbReference type="HOGENOM" id="CLU_1373044_0_0_1"/>
<protein>
    <submittedName>
        <fullName evidence="2">Uncharacterized protein</fullName>
    </submittedName>
</protein>